<feature type="signal peptide" evidence="2">
    <location>
        <begin position="1"/>
        <end position="24"/>
    </location>
</feature>
<proteinExistence type="inferred from homology"/>
<dbReference type="PANTHER" id="PTHR47965">
    <property type="entry name" value="ASPARTYL PROTEASE-RELATED"/>
    <property type="match status" value="1"/>
</dbReference>
<organism evidence="4 5">
    <name type="scientific">Stylosanthes scabra</name>
    <dbReference type="NCBI Taxonomy" id="79078"/>
    <lineage>
        <taxon>Eukaryota</taxon>
        <taxon>Viridiplantae</taxon>
        <taxon>Streptophyta</taxon>
        <taxon>Embryophyta</taxon>
        <taxon>Tracheophyta</taxon>
        <taxon>Spermatophyta</taxon>
        <taxon>Magnoliopsida</taxon>
        <taxon>eudicotyledons</taxon>
        <taxon>Gunneridae</taxon>
        <taxon>Pentapetalae</taxon>
        <taxon>rosids</taxon>
        <taxon>fabids</taxon>
        <taxon>Fabales</taxon>
        <taxon>Fabaceae</taxon>
        <taxon>Papilionoideae</taxon>
        <taxon>50 kb inversion clade</taxon>
        <taxon>dalbergioids sensu lato</taxon>
        <taxon>Dalbergieae</taxon>
        <taxon>Pterocarpus clade</taxon>
        <taxon>Stylosanthes</taxon>
    </lineage>
</organism>
<dbReference type="Gene3D" id="2.40.70.10">
    <property type="entry name" value="Acid Proteases"/>
    <property type="match status" value="2"/>
</dbReference>
<accession>A0ABU6T769</accession>
<evidence type="ECO:0000256" key="2">
    <source>
        <dbReference type="SAM" id="SignalP"/>
    </source>
</evidence>
<keyword evidence="2" id="KW-0732">Signal</keyword>
<dbReference type="Proteomes" id="UP001341840">
    <property type="component" value="Unassembled WGS sequence"/>
</dbReference>
<sequence>MASSSSSSSSSLFLLLSFLYFTLSHLQISASSLILPLTKDSATLQYLTTLSHGTPLVTTNLVLDIGGSNLWIDCASREVPSSSSVTVPHRSIQCLTAKSHELETQAWLTSLSNPEELDLPCQTLTQNTITGAKSSEAELVQDLMALKRSKLEGPKSQILFACSPSLLLKGLASGAKGIAGLGRSRSSLTSQIFDSLTTHRKMSFCVSSSSGVVVFGNMGYEFQQSNEILRSLTFTPLVTTNNNQKNPNSQEYFINVNSIKIGGKKVSFNTPSLSQDGNGAMLSTVVPFTTLHSSIYENFESAFLKAALAMNMTKVEPLAPFGLCFSSEGNPSVPVIDFVLQSEMVKWSFHGSNSMVKVNEKVMCLGFLDGGVDAKNNIVIGGFQLEDVLVQIDLDTNMVGFSNSLLMKQSSCSDFNKLASSSSMVAAE</sequence>
<reference evidence="4 5" key="1">
    <citation type="journal article" date="2023" name="Plants (Basel)">
        <title>Bridging the Gap: Combining Genomics and Transcriptomics Approaches to Understand Stylosanthes scabra, an Orphan Legume from the Brazilian Caatinga.</title>
        <authorList>
            <person name="Ferreira-Neto J.R.C."/>
            <person name="da Silva M.D."/>
            <person name="Binneck E."/>
            <person name="de Melo N.F."/>
            <person name="da Silva R.H."/>
            <person name="de Melo A.L.T.M."/>
            <person name="Pandolfi V."/>
            <person name="Bustamante F.O."/>
            <person name="Brasileiro-Vidal A.C."/>
            <person name="Benko-Iseppon A.M."/>
        </authorList>
    </citation>
    <scope>NUCLEOTIDE SEQUENCE [LARGE SCALE GENOMIC DNA]</scope>
    <source>
        <tissue evidence="4">Leaves</tissue>
    </source>
</reference>
<dbReference type="Pfam" id="PF14543">
    <property type="entry name" value="TAXi_N"/>
    <property type="match status" value="1"/>
</dbReference>
<name>A0ABU6T769_9FABA</name>
<evidence type="ECO:0000256" key="1">
    <source>
        <dbReference type="ARBA" id="ARBA00007447"/>
    </source>
</evidence>
<evidence type="ECO:0000259" key="3">
    <source>
        <dbReference type="PROSITE" id="PS51767"/>
    </source>
</evidence>
<dbReference type="InterPro" id="IPR032799">
    <property type="entry name" value="TAXi_C"/>
</dbReference>
<evidence type="ECO:0000313" key="4">
    <source>
        <dbReference type="EMBL" id="MED6143863.1"/>
    </source>
</evidence>
<dbReference type="InterPro" id="IPR032861">
    <property type="entry name" value="TAXi_N"/>
</dbReference>
<dbReference type="PANTHER" id="PTHR47965:SF46">
    <property type="entry name" value="BASIC 7S GLOBULIN-LIKE"/>
    <property type="match status" value="1"/>
</dbReference>
<feature type="domain" description="Peptidase A1" evidence="3">
    <location>
        <begin position="46"/>
        <end position="402"/>
    </location>
</feature>
<protein>
    <recommendedName>
        <fullName evidence="3">Peptidase A1 domain-containing protein</fullName>
    </recommendedName>
</protein>
<dbReference type="InterPro" id="IPR033121">
    <property type="entry name" value="PEPTIDASE_A1"/>
</dbReference>
<dbReference type="InterPro" id="IPR021109">
    <property type="entry name" value="Peptidase_aspartic_dom_sf"/>
</dbReference>
<evidence type="ECO:0000313" key="5">
    <source>
        <dbReference type="Proteomes" id="UP001341840"/>
    </source>
</evidence>
<dbReference type="EMBL" id="JASCZI010090644">
    <property type="protein sequence ID" value="MED6143863.1"/>
    <property type="molecule type" value="Genomic_DNA"/>
</dbReference>
<comment type="caution">
    <text evidence="4">The sequence shown here is derived from an EMBL/GenBank/DDBJ whole genome shotgun (WGS) entry which is preliminary data.</text>
</comment>
<feature type="chain" id="PRO_5046275990" description="Peptidase A1 domain-containing protein" evidence="2">
    <location>
        <begin position="25"/>
        <end position="428"/>
    </location>
</feature>
<gene>
    <name evidence="4" type="ORF">PIB30_009939</name>
</gene>
<dbReference type="SUPFAM" id="SSF50630">
    <property type="entry name" value="Acid proteases"/>
    <property type="match status" value="1"/>
</dbReference>
<comment type="similarity">
    <text evidence="1">Belongs to the peptidase A1 family.</text>
</comment>
<dbReference type="InterPro" id="IPR001461">
    <property type="entry name" value="Aspartic_peptidase_A1"/>
</dbReference>
<dbReference type="Pfam" id="PF14541">
    <property type="entry name" value="TAXi_C"/>
    <property type="match status" value="1"/>
</dbReference>
<keyword evidence="5" id="KW-1185">Reference proteome</keyword>
<dbReference type="PROSITE" id="PS51767">
    <property type="entry name" value="PEPTIDASE_A1"/>
    <property type="match status" value="1"/>
</dbReference>